<protein>
    <submittedName>
        <fullName evidence="2">Uncharacterized protein</fullName>
    </submittedName>
</protein>
<comment type="caution">
    <text evidence="2">The sequence shown here is derived from an EMBL/GenBank/DDBJ whole genome shotgun (WGS) entry which is preliminary data.</text>
</comment>
<feature type="region of interest" description="Disordered" evidence="1">
    <location>
        <begin position="28"/>
        <end position="77"/>
    </location>
</feature>
<evidence type="ECO:0000256" key="1">
    <source>
        <dbReference type="SAM" id="MobiDB-lite"/>
    </source>
</evidence>
<sequence length="77" mass="8135">MMLRCSTDMIARGHNADRTMVAALGGPLRGRKAARTQPREPARLDSAAVTSAPYTGARPENQAGQYVSVPGSLPLLT</sequence>
<organism evidence="2 3">
    <name type="scientific">Mycobacterium paraffinicum</name>
    <dbReference type="NCBI Taxonomy" id="53378"/>
    <lineage>
        <taxon>Bacteria</taxon>
        <taxon>Bacillati</taxon>
        <taxon>Actinomycetota</taxon>
        <taxon>Actinomycetes</taxon>
        <taxon>Mycobacteriales</taxon>
        <taxon>Mycobacteriaceae</taxon>
        <taxon>Mycobacterium</taxon>
    </lineage>
</organism>
<dbReference type="Proteomes" id="UP001501417">
    <property type="component" value="Unassembled WGS sequence"/>
</dbReference>
<gene>
    <name evidence="2" type="ORF">GCM10023161_03150</name>
</gene>
<reference evidence="3" key="1">
    <citation type="journal article" date="2019" name="Int. J. Syst. Evol. Microbiol.">
        <title>The Global Catalogue of Microorganisms (GCM) 10K type strain sequencing project: providing services to taxonomists for standard genome sequencing and annotation.</title>
        <authorList>
            <consortium name="The Broad Institute Genomics Platform"/>
            <consortium name="The Broad Institute Genome Sequencing Center for Infectious Disease"/>
            <person name="Wu L."/>
            <person name="Ma J."/>
        </authorList>
    </citation>
    <scope>NUCLEOTIDE SEQUENCE [LARGE SCALE GENOMIC DNA]</scope>
    <source>
        <strain evidence="3">JCM 17782</strain>
    </source>
</reference>
<evidence type="ECO:0000313" key="3">
    <source>
        <dbReference type="Proteomes" id="UP001501417"/>
    </source>
</evidence>
<evidence type="ECO:0000313" key="2">
    <source>
        <dbReference type="EMBL" id="GAA4532999.1"/>
    </source>
</evidence>
<proteinExistence type="predicted"/>
<name>A0ABP8RAR0_9MYCO</name>
<dbReference type="EMBL" id="BAABGF010000002">
    <property type="protein sequence ID" value="GAA4532999.1"/>
    <property type="molecule type" value="Genomic_DNA"/>
</dbReference>
<accession>A0ABP8RAR0</accession>
<keyword evidence="3" id="KW-1185">Reference proteome</keyword>